<comment type="similarity">
    <text evidence="1">Belongs to the 'phage' integrase family.</text>
</comment>
<evidence type="ECO:0000313" key="6">
    <source>
        <dbReference type="EMBL" id="ENV00440.1"/>
    </source>
</evidence>
<dbReference type="Gene3D" id="1.10.443.10">
    <property type="entry name" value="Intergrase catalytic core"/>
    <property type="match status" value="1"/>
</dbReference>
<evidence type="ECO:0000256" key="1">
    <source>
        <dbReference type="ARBA" id="ARBA00008857"/>
    </source>
</evidence>
<dbReference type="GO" id="GO:0015074">
    <property type="term" value="P:DNA integration"/>
    <property type="evidence" value="ECO:0007669"/>
    <property type="project" value="UniProtKB-KW"/>
</dbReference>
<dbReference type="CDD" id="cd00801">
    <property type="entry name" value="INT_P4_C"/>
    <property type="match status" value="1"/>
</dbReference>
<dbReference type="InterPro" id="IPR050808">
    <property type="entry name" value="Phage_Integrase"/>
</dbReference>
<proteinExistence type="inferred from homology"/>
<dbReference type="SUPFAM" id="SSF56349">
    <property type="entry name" value="DNA breaking-rejoining enzymes"/>
    <property type="match status" value="1"/>
</dbReference>
<dbReference type="PROSITE" id="PS51898">
    <property type="entry name" value="TYR_RECOMBINASE"/>
    <property type="match status" value="1"/>
</dbReference>
<keyword evidence="4" id="KW-0233">DNA recombination</keyword>
<dbReference type="InterPro" id="IPR053876">
    <property type="entry name" value="Phage_int_M"/>
</dbReference>
<dbReference type="InterPro" id="IPR011010">
    <property type="entry name" value="DNA_brk_join_enz"/>
</dbReference>
<dbReference type="Gene3D" id="3.30.160.390">
    <property type="entry name" value="Integrase, DNA-binding domain"/>
    <property type="match status" value="1"/>
</dbReference>
<sequence length="403" mass="46604">MSLTDRKVKSAISKEKMYFITDDDGLSLKIDITGHKSWVYRYTNKDTGKRHRIKLGDYPDLNLKQARIARDDYKDSFNITRPNKTILTFGMVANEWLDFKYKNSLGDNPRCGVLSLAKKCLEKDINPNIGRIPFSDIKRIDLVNSIRKIESRGVKEPAKKACSYLSQIYDYAVVLGYAEYNIAIGLNKVLITTKVKMNYPYLKSNELAEFINKLFDYKADPIVKKALWLKLYTGVRGAELIQAKPEHFDLENKIWRIPAIHVKQLRRKALMGFNVPDYLVPLSDQAIEIVKSALEWSHGEKYVFSSPRKVGQHIHFNSINTVIRRMGYDKDKLSSHGLRSTMSTILNESGLFKSEWIEAQLSHSDKDQTRGSYNHAEYISQRLDMMQWWGNYLEGNLENNIVE</sequence>
<dbReference type="HOGENOM" id="CLU_027562_0_0_6"/>
<dbReference type="EMBL" id="APPE01000029">
    <property type="protein sequence ID" value="ENV00440.1"/>
    <property type="molecule type" value="Genomic_DNA"/>
</dbReference>
<dbReference type="Gene3D" id="1.10.150.130">
    <property type="match status" value="1"/>
</dbReference>
<dbReference type="PANTHER" id="PTHR30629:SF2">
    <property type="entry name" value="PROPHAGE INTEGRASE INTS-RELATED"/>
    <property type="match status" value="1"/>
</dbReference>
<evidence type="ECO:0000256" key="2">
    <source>
        <dbReference type="ARBA" id="ARBA00022908"/>
    </source>
</evidence>
<dbReference type="GO" id="GO:0003677">
    <property type="term" value="F:DNA binding"/>
    <property type="evidence" value="ECO:0007669"/>
    <property type="project" value="UniProtKB-KW"/>
</dbReference>
<dbReference type="Pfam" id="PF13356">
    <property type="entry name" value="Arm-DNA-bind_3"/>
    <property type="match status" value="1"/>
</dbReference>
<gene>
    <name evidence="6" type="ORF">F969_00570</name>
</gene>
<dbReference type="InterPro" id="IPR010998">
    <property type="entry name" value="Integrase_recombinase_N"/>
</dbReference>
<keyword evidence="3" id="KW-0238">DNA-binding</keyword>
<organism evidence="6 7">
    <name type="scientific">Acinetobacter variabilis</name>
    <dbReference type="NCBI Taxonomy" id="70346"/>
    <lineage>
        <taxon>Bacteria</taxon>
        <taxon>Pseudomonadati</taxon>
        <taxon>Pseudomonadota</taxon>
        <taxon>Gammaproteobacteria</taxon>
        <taxon>Moraxellales</taxon>
        <taxon>Moraxellaceae</taxon>
        <taxon>Acinetobacter</taxon>
    </lineage>
</organism>
<keyword evidence="7" id="KW-1185">Reference proteome</keyword>
<dbReference type="RefSeq" id="WP_004780810.1">
    <property type="nucleotide sequence ID" value="NZ_KB849398.1"/>
</dbReference>
<dbReference type="InterPro" id="IPR038488">
    <property type="entry name" value="Integrase_DNA-bd_sf"/>
</dbReference>
<dbReference type="eggNOG" id="COG0582">
    <property type="taxonomic scope" value="Bacteria"/>
</dbReference>
<dbReference type="InterPro" id="IPR013762">
    <property type="entry name" value="Integrase-like_cat_sf"/>
</dbReference>
<dbReference type="Proteomes" id="UP000013070">
    <property type="component" value="Unassembled WGS sequence"/>
</dbReference>
<evidence type="ECO:0000256" key="4">
    <source>
        <dbReference type="ARBA" id="ARBA00023172"/>
    </source>
</evidence>
<dbReference type="PATRIC" id="fig|1217710.3.peg.541"/>
<feature type="domain" description="Tyr recombinase" evidence="5">
    <location>
        <begin position="197"/>
        <end position="386"/>
    </location>
</feature>
<dbReference type="Pfam" id="PF22022">
    <property type="entry name" value="Phage_int_M"/>
    <property type="match status" value="1"/>
</dbReference>
<protein>
    <recommendedName>
        <fullName evidence="5">Tyr recombinase domain-containing protein</fullName>
    </recommendedName>
</protein>
<dbReference type="GO" id="GO:0006310">
    <property type="term" value="P:DNA recombination"/>
    <property type="evidence" value="ECO:0007669"/>
    <property type="project" value="UniProtKB-KW"/>
</dbReference>
<dbReference type="Pfam" id="PF00589">
    <property type="entry name" value="Phage_integrase"/>
    <property type="match status" value="1"/>
</dbReference>
<keyword evidence="2" id="KW-0229">DNA integration</keyword>
<name>N8WZV9_9GAMM</name>
<evidence type="ECO:0000313" key="7">
    <source>
        <dbReference type="Proteomes" id="UP000013070"/>
    </source>
</evidence>
<dbReference type="PANTHER" id="PTHR30629">
    <property type="entry name" value="PROPHAGE INTEGRASE"/>
    <property type="match status" value="1"/>
</dbReference>
<dbReference type="InterPro" id="IPR002104">
    <property type="entry name" value="Integrase_catalytic"/>
</dbReference>
<dbReference type="AlphaFoldDB" id="N8WZV9"/>
<accession>N8WZV9</accession>
<evidence type="ECO:0000256" key="3">
    <source>
        <dbReference type="ARBA" id="ARBA00023125"/>
    </source>
</evidence>
<dbReference type="InterPro" id="IPR025166">
    <property type="entry name" value="Integrase_DNA_bind_dom"/>
</dbReference>
<comment type="caution">
    <text evidence="6">The sequence shown here is derived from an EMBL/GenBank/DDBJ whole genome shotgun (WGS) entry which is preliminary data.</text>
</comment>
<evidence type="ECO:0000259" key="5">
    <source>
        <dbReference type="PROSITE" id="PS51898"/>
    </source>
</evidence>
<reference evidence="6 7" key="1">
    <citation type="submission" date="2013-02" db="EMBL/GenBank/DDBJ databases">
        <title>The Genome Sequence of Acinetobacter sp. NIPH 899.</title>
        <authorList>
            <consortium name="The Broad Institute Genome Sequencing Platform"/>
            <consortium name="The Broad Institute Genome Sequencing Center for Infectious Disease"/>
            <person name="Cerqueira G."/>
            <person name="Feldgarden M."/>
            <person name="Courvalin P."/>
            <person name="Perichon B."/>
            <person name="Grillot-Courvalin C."/>
            <person name="Clermont D."/>
            <person name="Rocha E."/>
            <person name="Yoon E.-J."/>
            <person name="Nemec A."/>
            <person name="Walker B."/>
            <person name="Young S.K."/>
            <person name="Zeng Q."/>
            <person name="Gargeya S."/>
            <person name="Fitzgerald M."/>
            <person name="Haas B."/>
            <person name="Abouelleil A."/>
            <person name="Alvarado L."/>
            <person name="Arachchi H.M."/>
            <person name="Berlin A.M."/>
            <person name="Chapman S.B."/>
            <person name="Dewar J."/>
            <person name="Goldberg J."/>
            <person name="Griggs A."/>
            <person name="Gujja S."/>
            <person name="Hansen M."/>
            <person name="Howarth C."/>
            <person name="Imamovic A."/>
            <person name="Larimer J."/>
            <person name="McCowan C."/>
            <person name="Murphy C."/>
            <person name="Neiman D."/>
            <person name="Pearson M."/>
            <person name="Priest M."/>
            <person name="Roberts A."/>
            <person name="Saif S."/>
            <person name="Shea T."/>
            <person name="Sisk P."/>
            <person name="Sykes S."/>
            <person name="Wortman J."/>
            <person name="Nusbaum C."/>
            <person name="Birren B."/>
        </authorList>
    </citation>
    <scope>NUCLEOTIDE SEQUENCE [LARGE SCALE GENOMIC DNA]</scope>
    <source>
        <strain evidence="6 7">NIPH 899</strain>
    </source>
</reference>